<dbReference type="PaxDb" id="3880-AES75613"/>
<dbReference type="HOGENOM" id="CLU_194805_0_0_1"/>
<evidence type="ECO:0000313" key="1">
    <source>
        <dbReference type="EMBL" id="AES75613.1"/>
    </source>
</evidence>
<organism evidence="1 3">
    <name type="scientific">Medicago truncatula</name>
    <name type="common">Barrel medic</name>
    <name type="synonym">Medicago tribuloides</name>
    <dbReference type="NCBI Taxonomy" id="3880"/>
    <lineage>
        <taxon>Eukaryota</taxon>
        <taxon>Viridiplantae</taxon>
        <taxon>Streptophyta</taxon>
        <taxon>Embryophyta</taxon>
        <taxon>Tracheophyta</taxon>
        <taxon>Spermatophyta</taxon>
        <taxon>Magnoliopsida</taxon>
        <taxon>eudicotyledons</taxon>
        <taxon>Gunneridae</taxon>
        <taxon>Pentapetalae</taxon>
        <taxon>rosids</taxon>
        <taxon>fabids</taxon>
        <taxon>Fabales</taxon>
        <taxon>Fabaceae</taxon>
        <taxon>Papilionoideae</taxon>
        <taxon>50 kb inversion clade</taxon>
        <taxon>NPAAA clade</taxon>
        <taxon>Hologalegina</taxon>
        <taxon>IRL clade</taxon>
        <taxon>Trifolieae</taxon>
        <taxon>Medicago</taxon>
    </lineage>
</organism>
<reference evidence="2" key="3">
    <citation type="submission" date="2015-04" db="UniProtKB">
        <authorList>
            <consortium name="EnsemblPlants"/>
        </authorList>
    </citation>
    <scope>IDENTIFICATION</scope>
    <source>
        <strain evidence="2">cv. Jemalong A17</strain>
    </source>
</reference>
<dbReference type="PANTHER" id="PTHR10635:SF0">
    <property type="entry name" value="COATOMER SUBUNIT BETA"/>
    <property type="match status" value="1"/>
</dbReference>
<reference evidence="1 3" key="2">
    <citation type="journal article" date="2014" name="BMC Genomics">
        <title>An improved genome release (version Mt4.0) for the model legume Medicago truncatula.</title>
        <authorList>
            <person name="Tang H."/>
            <person name="Krishnakumar V."/>
            <person name="Bidwell S."/>
            <person name="Rosen B."/>
            <person name="Chan A."/>
            <person name="Zhou S."/>
            <person name="Gentzbittel L."/>
            <person name="Childs K.L."/>
            <person name="Yandell M."/>
            <person name="Gundlach H."/>
            <person name="Mayer K.F."/>
            <person name="Schwartz D.C."/>
            <person name="Town C.D."/>
        </authorList>
    </citation>
    <scope>GENOME REANNOTATION</scope>
    <source>
        <strain evidence="2 3">cv. Jemalong A17</strain>
    </source>
</reference>
<dbReference type="AlphaFoldDB" id="G7KL34"/>
<dbReference type="PANTHER" id="PTHR10635">
    <property type="entry name" value="COATOMER SUBUNIT BETA"/>
    <property type="match status" value="1"/>
</dbReference>
<sequence>MSNLKHCHPFVRCNAVFELPRGEQIFKNASEIIEKFLVSQQDPSCKRNAFFMLFSCARDHVE</sequence>
<evidence type="ECO:0000313" key="2">
    <source>
        <dbReference type="EnsemblPlants" id="AES75613"/>
    </source>
</evidence>
<accession>G7KL34</accession>
<dbReference type="EnsemblPlants" id="AES75613">
    <property type="protein sequence ID" value="AES75613"/>
    <property type="gene ID" value="MTR_6g051970"/>
</dbReference>
<name>G7KL34_MEDTR</name>
<dbReference type="Proteomes" id="UP000002051">
    <property type="component" value="Chromosome 6"/>
</dbReference>
<keyword evidence="3" id="KW-1185">Reference proteome</keyword>
<dbReference type="GO" id="GO:0006886">
    <property type="term" value="P:intracellular protein transport"/>
    <property type="evidence" value="ECO:0007669"/>
    <property type="project" value="InterPro"/>
</dbReference>
<dbReference type="EMBL" id="CM001222">
    <property type="protein sequence ID" value="AES75613.1"/>
    <property type="molecule type" value="Genomic_DNA"/>
</dbReference>
<dbReference type="STRING" id="3880.G7KL34"/>
<reference evidence="1 3" key="1">
    <citation type="journal article" date="2011" name="Nature">
        <title>The Medicago genome provides insight into the evolution of rhizobial symbioses.</title>
        <authorList>
            <person name="Young N.D."/>
            <person name="Debelle F."/>
            <person name="Oldroyd G.E."/>
            <person name="Geurts R."/>
            <person name="Cannon S.B."/>
            <person name="Udvardi M.K."/>
            <person name="Benedito V.A."/>
            <person name="Mayer K.F."/>
            <person name="Gouzy J."/>
            <person name="Schoof H."/>
            <person name="Van de Peer Y."/>
            <person name="Proost S."/>
            <person name="Cook D.R."/>
            <person name="Meyers B.C."/>
            <person name="Spannagl M."/>
            <person name="Cheung F."/>
            <person name="De Mita S."/>
            <person name="Krishnakumar V."/>
            <person name="Gundlach H."/>
            <person name="Zhou S."/>
            <person name="Mudge J."/>
            <person name="Bharti A.K."/>
            <person name="Murray J.D."/>
            <person name="Naoumkina M.A."/>
            <person name="Rosen B."/>
            <person name="Silverstein K.A."/>
            <person name="Tang H."/>
            <person name="Rombauts S."/>
            <person name="Zhao P.X."/>
            <person name="Zhou P."/>
            <person name="Barbe V."/>
            <person name="Bardou P."/>
            <person name="Bechner M."/>
            <person name="Bellec A."/>
            <person name="Berger A."/>
            <person name="Berges H."/>
            <person name="Bidwell S."/>
            <person name="Bisseling T."/>
            <person name="Choisne N."/>
            <person name="Couloux A."/>
            <person name="Denny R."/>
            <person name="Deshpande S."/>
            <person name="Dai X."/>
            <person name="Doyle J.J."/>
            <person name="Dudez A.M."/>
            <person name="Farmer A.D."/>
            <person name="Fouteau S."/>
            <person name="Franken C."/>
            <person name="Gibelin C."/>
            <person name="Gish J."/>
            <person name="Goldstein S."/>
            <person name="Gonzalez A.J."/>
            <person name="Green P.J."/>
            <person name="Hallab A."/>
            <person name="Hartog M."/>
            <person name="Hua A."/>
            <person name="Humphray S.J."/>
            <person name="Jeong D.H."/>
            <person name="Jing Y."/>
            <person name="Jocker A."/>
            <person name="Kenton S.M."/>
            <person name="Kim D.J."/>
            <person name="Klee K."/>
            <person name="Lai H."/>
            <person name="Lang C."/>
            <person name="Lin S."/>
            <person name="Macmil S.L."/>
            <person name="Magdelenat G."/>
            <person name="Matthews L."/>
            <person name="McCorrison J."/>
            <person name="Monaghan E.L."/>
            <person name="Mun J.H."/>
            <person name="Najar F.Z."/>
            <person name="Nicholson C."/>
            <person name="Noirot C."/>
            <person name="O'Bleness M."/>
            <person name="Paule C.R."/>
            <person name="Poulain J."/>
            <person name="Prion F."/>
            <person name="Qin B."/>
            <person name="Qu C."/>
            <person name="Retzel E.F."/>
            <person name="Riddle C."/>
            <person name="Sallet E."/>
            <person name="Samain S."/>
            <person name="Samson N."/>
            <person name="Sanders I."/>
            <person name="Saurat O."/>
            <person name="Scarpelli C."/>
            <person name="Schiex T."/>
            <person name="Segurens B."/>
            <person name="Severin A.J."/>
            <person name="Sherrier D.J."/>
            <person name="Shi R."/>
            <person name="Sims S."/>
            <person name="Singer S.R."/>
            <person name="Sinharoy S."/>
            <person name="Sterck L."/>
            <person name="Viollet A."/>
            <person name="Wang B.B."/>
            <person name="Wang K."/>
            <person name="Wang M."/>
            <person name="Wang X."/>
            <person name="Warfsmann J."/>
            <person name="Weissenbach J."/>
            <person name="White D.D."/>
            <person name="White J.D."/>
            <person name="Wiley G.B."/>
            <person name="Wincker P."/>
            <person name="Xing Y."/>
            <person name="Yang L."/>
            <person name="Yao Z."/>
            <person name="Ying F."/>
            <person name="Zhai J."/>
            <person name="Zhou L."/>
            <person name="Zuber A."/>
            <person name="Denarie J."/>
            <person name="Dixon R.A."/>
            <person name="May G.D."/>
            <person name="Schwartz D.C."/>
            <person name="Rogers J."/>
            <person name="Quetier F."/>
            <person name="Town C.D."/>
            <person name="Roe B.A."/>
        </authorList>
    </citation>
    <scope>NUCLEOTIDE SEQUENCE [LARGE SCALE GENOMIC DNA]</scope>
    <source>
        <strain evidence="1">A17</strain>
        <strain evidence="2 3">cv. Jemalong A17</strain>
    </source>
</reference>
<gene>
    <name evidence="1" type="ordered locus">MTR_6g051970</name>
</gene>
<proteinExistence type="predicted"/>
<dbReference type="InterPro" id="IPR016460">
    <property type="entry name" value="COPB1"/>
</dbReference>
<protein>
    <submittedName>
        <fullName evidence="1">Coatomer subunit beta</fullName>
    </submittedName>
</protein>
<dbReference type="eggNOG" id="KOG1058">
    <property type="taxonomic scope" value="Eukaryota"/>
</dbReference>
<dbReference type="GO" id="GO:0005737">
    <property type="term" value="C:cytoplasm"/>
    <property type="evidence" value="ECO:0007669"/>
    <property type="project" value="InterPro"/>
</dbReference>
<evidence type="ECO:0000313" key="3">
    <source>
        <dbReference type="Proteomes" id="UP000002051"/>
    </source>
</evidence>